<keyword evidence="3" id="KW-1185">Reference proteome</keyword>
<evidence type="ECO:0000256" key="1">
    <source>
        <dbReference type="SAM" id="MobiDB-lite"/>
    </source>
</evidence>
<gene>
    <name evidence="2" type="ORF">T440DRAFT_370718</name>
</gene>
<dbReference type="Proteomes" id="UP000799423">
    <property type="component" value="Unassembled WGS sequence"/>
</dbReference>
<dbReference type="OrthoDB" id="3791520at2759"/>
<dbReference type="EMBL" id="MU006357">
    <property type="protein sequence ID" value="KAF2844979.1"/>
    <property type="molecule type" value="Genomic_DNA"/>
</dbReference>
<feature type="compositionally biased region" description="Low complexity" evidence="1">
    <location>
        <begin position="198"/>
        <end position="207"/>
    </location>
</feature>
<feature type="region of interest" description="Disordered" evidence="1">
    <location>
        <begin position="185"/>
        <end position="211"/>
    </location>
</feature>
<feature type="compositionally biased region" description="Basic and acidic residues" evidence="1">
    <location>
        <begin position="105"/>
        <end position="114"/>
    </location>
</feature>
<feature type="compositionally biased region" description="Basic and acidic residues" evidence="1">
    <location>
        <begin position="72"/>
        <end position="95"/>
    </location>
</feature>
<dbReference type="AlphaFoldDB" id="A0A6A7ARZ8"/>
<proteinExistence type="predicted"/>
<protein>
    <submittedName>
        <fullName evidence="2">Uncharacterized protein</fullName>
    </submittedName>
</protein>
<feature type="region of interest" description="Disordered" evidence="1">
    <location>
        <begin position="423"/>
        <end position="442"/>
    </location>
</feature>
<feature type="compositionally biased region" description="Acidic residues" evidence="1">
    <location>
        <begin position="116"/>
        <end position="126"/>
    </location>
</feature>
<sequence length="703" mass="80378">MAPQAVAHRRGGKHRVKSADLTHSIYDDFSYAEVLELARERGIYRKDMKKKEMALANKQYDEDVHSRERAAVIEQQKRDVEKKRIQQQKDDEKQAAIRAKHQRAMQKEKQRAEGQEVSDDSLDEDDIDAEHERLIDGDEYKQENVGQMLSDESWDSTSTESTVQSANETLEPDCRLRLYEWPEWPHEEDTSSMDGKASPDSDPSSDPVSKEWRPVKVPYAPLKVFTTNSKQKLFLPGQAYPPGVQPNFVPVLSLHTRHAARNGVLIGVLRKAIIEPASDWAKRTQIQGETAIMFFSLPPRNEAKNLTETYDKWCMENRKLLRVQARGDGASANRAKRHAQRFRNKAKKVVEVYDASQYRPLAICYVPSYMDYNQKRLDDRPKSDDEYRGLDNLFFIRFPGSDVPHYYFWARLDEWSDPTTRNPDWEATTAQKMSSATVSSSRKGTDHRLACDHSCKKATTSPPETWTKIEIPNATLPAPPAAPGNFKTALIVVEHQLHATGLATTLSHYRKKWMASDKHHAWQEFSQLLPTLYPSGNLPLFPPSFTASHEHSLAFKIATIDTIDPDEPTPVNPLQGDESWTHDDDAYWKAQLERTTESDGEPVALYRRASIIPNFHVCANYHTDSGDVLTWLSQISPSFGPWPVLSIPSKPGFDEWEKEGGSKDWEEAQLRPVNRSETPCPFCNVDWVRMGAEKREQHLWSHS</sequence>
<organism evidence="2 3">
    <name type="scientific">Plenodomus tracheiphilus IPT5</name>
    <dbReference type="NCBI Taxonomy" id="1408161"/>
    <lineage>
        <taxon>Eukaryota</taxon>
        <taxon>Fungi</taxon>
        <taxon>Dikarya</taxon>
        <taxon>Ascomycota</taxon>
        <taxon>Pezizomycotina</taxon>
        <taxon>Dothideomycetes</taxon>
        <taxon>Pleosporomycetidae</taxon>
        <taxon>Pleosporales</taxon>
        <taxon>Pleosporineae</taxon>
        <taxon>Leptosphaeriaceae</taxon>
        <taxon>Plenodomus</taxon>
    </lineage>
</organism>
<feature type="region of interest" description="Disordered" evidence="1">
    <location>
        <begin position="72"/>
        <end position="126"/>
    </location>
</feature>
<name>A0A6A7ARZ8_9PLEO</name>
<accession>A0A6A7ARZ8</accession>
<feature type="region of interest" description="Disordered" evidence="1">
    <location>
        <begin position="150"/>
        <end position="169"/>
    </location>
</feature>
<feature type="non-terminal residue" evidence="2">
    <location>
        <position position="703"/>
    </location>
</feature>
<reference evidence="2" key="1">
    <citation type="submission" date="2020-01" db="EMBL/GenBank/DDBJ databases">
        <authorList>
            <consortium name="DOE Joint Genome Institute"/>
            <person name="Haridas S."/>
            <person name="Albert R."/>
            <person name="Binder M."/>
            <person name="Bloem J."/>
            <person name="Labutti K."/>
            <person name="Salamov A."/>
            <person name="Andreopoulos B."/>
            <person name="Baker S.E."/>
            <person name="Barry K."/>
            <person name="Bills G."/>
            <person name="Bluhm B.H."/>
            <person name="Cannon C."/>
            <person name="Castanera R."/>
            <person name="Culley D.E."/>
            <person name="Daum C."/>
            <person name="Ezra D."/>
            <person name="Gonzalez J.B."/>
            <person name="Henrissat B."/>
            <person name="Kuo A."/>
            <person name="Liang C."/>
            <person name="Lipzen A."/>
            <person name="Lutzoni F."/>
            <person name="Magnuson J."/>
            <person name="Mondo S."/>
            <person name="Nolan M."/>
            <person name="Ohm R."/>
            <person name="Pangilinan J."/>
            <person name="Park H.-J."/>
            <person name="Ramirez L."/>
            <person name="Alfaro M."/>
            <person name="Sun H."/>
            <person name="Tritt A."/>
            <person name="Yoshinaga Y."/>
            <person name="Zwiers L.-H."/>
            <person name="Turgeon B.G."/>
            <person name="Goodwin S.B."/>
            <person name="Spatafora J.W."/>
            <person name="Crous P.W."/>
            <person name="Grigoriev I.V."/>
        </authorList>
    </citation>
    <scope>NUCLEOTIDE SEQUENCE</scope>
    <source>
        <strain evidence="2">IPT5</strain>
    </source>
</reference>
<evidence type="ECO:0000313" key="2">
    <source>
        <dbReference type="EMBL" id="KAF2844979.1"/>
    </source>
</evidence>
<evidence type="ECO:0000313" key="3">
    <source>
        <dbReference type="Proteomes" id="UP000799423"/>
    </source>
</evidence>